<evidence type="ECO:0000259" key="1">
    <source>
        <dbReference type="Pfam" id="PF11823"/>
    </source>
</evidence>
<dbReference type="EMBL" id="JAGGLD010000007">
    <property type="protein sequence ID" value="MBP2002346.1"/>
    <property type="molecule type" value="Genomic_DNA"/>
</dbReference>
<dbReference type="InterPro" id="IPR021778">
    <property type="entry name" value="Se/S_carrier-like"/>
</dbReference>
<reference evidence="2 3" key="1">
    <citation type="submission" date="2021-03" db="EMBL/GenBank/DDBJ databases">
        <title>Genomic Encyclopedia of Type Strains, Phase IV (KMG-IV): sequencing the most valuable type-strain genomes for metagenomic binning, comparative biology and taxonomic classification.</title>
        <authorList>
            <person name="Goeker M."/>
        </authorList>
    </citation>
    <scope>NUCLEOTIDE SEQUENCE [LARGE SCALE GENOMIC DNA]</scope>
    <source>
        <strain evidence="2 3">DSM 26806</strain>
    </source>
</reference>
<name>A0ABS4JMW4_9BACL</name>
<evidence type="ECO:0000313" key="2">
    <source>
        <dbReference type="EMBL" id="MBP2002346.1"/>
    </source>
</evidence>
<comment type="caution">
    <text evidence="2">The sequence shown here is derived from an EMBL/GenBank/DDBJ whole genome shotgun (WGS) entry which is preliminary data.</text>
</comment>
<gene>
    <name evidence="2" type="ORF">J2Z69_003418</name>
</gene>
<dbReference type="Pfam" id="PF11823">
    <property type="entry name" value="Se_S_carrier"/>
    <property type="match status" value="1"/>
</dbReference>
<feature type="domain" description="Putative Se/S carrier protein-like" evidence="1">
    <location>
        <begin position="9"/>
        <end position="75"/>
    </location>
</feature>
<proteinExistence type="predicted"/>
<organism evidence="2 3">
    <name type="scientific">Paenibacillus shirakamiensis</name>
    <dbReference type="NCBI Taxonomy" id="1265935"/>
    <lineage>
        <taxon>Bacteria</taxon>
        <taxon>Bacillati</taxon>
        <taxon>Bacillota</taxon>
        <taxon>Bacilli</taxon>
        <taxon>Bacillales</taxon>
        <taxon>Paenibacillaceae</taxon>
        <taxon>Paenibacillus</taxon>
    </lineage>
</organism>
<keyword evidence="3" id="KW-1185">Reference proteome</keyword>
<sequence>MNTIKEWLVIAFDSTHQALRAEMLLEYAEIEIDLFPTPKGITAGCALSIQFQKEDLANVVRIVKEETVEIRGIYRNEVHGYVTIE</sequence>
<evidence type="ECO:0000313" key="3">
    <source>
        <dbReference type="Proteomes" id="UP001519288"/>
    </source>
</evidence>
<dbReference type="Proteomes" id="UP001519288">
    <property type="component" value="Unassembled WGS sequence"/>
</dbReference>
<accession>A0ABS4JMW4</accession>
<protein>
    <recommendedName>
        <fullName evidence="1">Putative Se/S carrier protein-like domain-containing protein</fullName>
    </recommendedName>
</protein>